<feature type="signal peptide" evidence="1">
    <location>
        <begin position="1"/>
        <end position="31"/>
    </location>
</feature>
<keyword evidence="1" id="KW-0732">Signal</keyword>
<reference evidence="2 3" key="1">
    <citation type="submission" date="2020-02" db="EMBL/GenBank/DDBJ databases">
        <title>Albibacoteraceae fam. nov., the first described family within the subdivision 4 Verrucomicrobia.</title>
        <authorList>
            <person name="Xi F."/>
        </authorList>
    </citation>
    <scope>NUCLEOTIDE SEQUENCE [LARGE SCALE GENOMIC DNA]</scope>
    <source>
        <strain evidence="2 3">CK1056</strain>
    </source>
</reference>
<dbReference type="Pfam" id="PF11454">
    <property type="entry name" value="DUF3016"/>
    <property type="match status" value="1"/>
</dbReference>
<dbReference type="AlphaFoldDB" id="A0A6B2M2V4"/>
<evidence type="ECO:0000256" key="1">
    <source>
        <dbReference type="SAM" id="SignalP"/>
    </source>
</evidence>
<dbReference type="RefSeq" id="WP_163963569.1">
    <property type="nucleotide sequence ID" value="NZ_JAAGNX010000002.1"/>
</dbReference>
<name>A0A6B2M2V4_9BACT</name>
<accession>A0A6B2M2V4</accession>
<proteinExistence type="predicted"/>
<dbReference type="EMBL" id="JAAGNX010000002">
    <property type="protein sequence ID" value="NDV62030.1"/>
    <property type="molecule type" value="Genomic_DNA"/>
</dbReference>
<dbReference type="InterPro" id="IPR021557">
    <property type="entry name" value="DUF3016"/>
</dbReference>
<organism evidence="2 3">
    <name type="scientific">Oceanipulchritudo coccoides</name>
    <dbReference type="NCBI Taxonomy" id="2706888"/>
    <lineage>
        <taxon>Bacteria</taxon>
        <taxon>Pseudomonadati</taxon>
        <taxon>Verrucomicrobiota</taxon>
        <taxon>Opitutia</taxon>
        <taxon>Puniceicoccales</taxon>
        <taxon>Oceanipulchritudinaceae</taxon>
        <taxon>Oceanipulchritudo</taxon>
    </lineage>
</organism>
<evidence type="ECO:0000313" key="2">
    <source>
        <dbReference type="EMBL" id="NDV62030.1"/>
    </source>
</evidence>
<evidence type="ECO:0000313" key="3">
    <source>
        <dbReference type="Proteomes" id="UP000478417"/>
    </source>
</evidence>
<feature type="chain" id="PRO_5025350384" evidence="1">
    <location>
        <begin position="32"/>
        <end position="179"/>
    </location>
</feature>
<gene>
    <name evidence="2" type="ORF">G0Q06_06190</name>
</gene>
<sequence>MSNIDMKTMNIIFSALLGLSPLAGICGTATADFANPEDFTDFSVSGMSEEKTLNIFEGELEQELERIADKYLAEGETLTLVFTDIDMAGDIQPWRNRTNSDIRYVEAIYPPRLQFSYSLADADGNILKEGEAIESDLGFQMNISASVRGKNMSFFYELELLSDWARKELGHKDVDSSGD</sequence>
<keyword evidence="3" id="KW-1185">Reference proteome</keyword>
<comment type="caution">
    <text evidence="2">The sequence shown here is derived from an EMBL/GenBank/DDBJ whole genome shotgun (WGS) entry which is preliminary data.</text>
</comment>
<dbReference type="Proteomes" id="UP000478417">
    <property type="component" value="Unassembled WGS sequence"/>
</dbReference>
<protein>
    <submittedName>
        <fullName evidence="2">DUF3016 domain-containing protein</fullName>
    </submittedName>
</protein>